<evidence type="ECO:0000313" key="3">
    <source>
        <dbReference type="EMBL" id="KAF4384055.1"/>
    </source>
</evidence>
<evidence type="ECO:0000313" key="5">
    <source>
        <dbReference type="Proteomes" id="UP000583929"/>
    </source>
</evidence>
<sequence length="282" mass="32439">MVDLKKFTDYPKFFPYQLEILLNLEQENSVALKEKRLSSTKNKFMHVKEIDSRKSKESKGSISLKSFLLSFFDFQSRLARKGVTDLIKPLLRLKKFTVRRSYSAISSFTSFACMLSLPLTNHNGTMGKRSLEEGEEQQQQKKNKNNKKQNPLICLSVSLRDEMGFSRRRVSCASSAALKSPLSSYHQREFLMLLGTLQWMKFMHVKEIDSWKSKESKGSISLKSFLLSFFDFQSRPGRKGVTDLINLRLKNFTVRRSYSAISSFTSFACMLSLPLTNHNGFG</sequence>
<dbReference type="AlphaFoldDB" id="A0A7J6E4P4"/>
<proteinExistence type="predicted"/>
<organism evidence="2 4">
    <name type="scientific">Cannabis sativa</name>
    <name type="common">Hemp</name>
    <name type="synonym">Marijuana</name>
    <dbReference type="NCBI Taxonomy" id="3483"/>
    <lineage>
        <taxon>Eukaryota</taxon>
        <taxon>Viridiplantae</taxon>
        <taxon>Streptophyta</taxon>
        <taxon>Embryophyta</taxon>
        <taxon>Tracheophyta</taxon>
        <taxon>Spermatophyta</taxon>
        <taxon>Magnoliopsida</taxon>
        <taxon>eudicotyledons</taxon>
        <taxon>Gunneridae</taxon>
        <taxon>Pentapetalae</taxon>
        <taxon>rosids</taxon>
        <taxon>fabids</taxon>
        <taxon>Rosales</taxon>
        <taxon>Cannabaceae</taxon>
        <taxon>Cannabis</taxon>
    </lineage>
</organism>
<reference evidence="4 5" key="1">
    <citation type="journal article" date="2020" name="bioRxiv">
        <title>Sequence and annotation of 42 cannabis genomes reveals extensive copy number variation in cannabinoid synthesis and pathogen resistance genes.</title>
        <authorList>
            <person name="Mckernan K.J."/>
            <person name="Helbert Y."/>
            <person name="Kane L.T."/>
            <person name="Ebling H."/>
            <person name="Zhang L."/>
            <person name="Liu B."/>
            <person name="Eaton Z."/>
            <person name="Mclaughlin S."/>
            <person name="Kingan S."/>
            <person name="Baybayan P."/>
            <person name="Concepcion G."/>
            <person name="Jordan M."/>
            <person name="Riva A."/>
            <person name="Barbazuk W."/>
            <person name="Harkins T."/>
        </authorList>
    </citation>
    <scope>NUCLEOTIDE SEQUENCE [LARGE SCALE GENOMIC DNA]</scope>
    <source>
        <strain evidence="4 5">cv. Jamaican Lion 4</strain>
        <strain evidence="3">Father</strain>
        <strain evidence="2">Mother</strain>
        <tissue evidence="2">Leaf</tissue>
    </source>
</reference>
<dbReference type="EMBL" id="JAATIP010000309">
    <property type="protein sequence ID" value="KAF4352639.1"/>
    <property type="molecule type" value="Genomic_DNA"/>
</dbReference>
<feature type="region of interest" description="Disordered" evidence="1">
    <location>
        <begin position="125"/>
        <end position="147"/>
    </location>
</feature>
<evidence type="ECO:0000313" key="2">
    <source>
        <dbReference type="EMBL" id="KAF4352639.1"/>
    </source>
</evidence>
<dbReference type="Proteomes" id="UP000525078">
    <property type="component" value="Unassembled WGS sequence"/>
</dbReference>
<keyword evidence="5" id="KW-1185">Reference proteome</keyword>
<dbReference type="Proteomes" id="UP000583929">
    <property type="component" value="Unassembled WGS sequence"/>
</dbReference>
<dbReference type="EMBL" id="JAATIQ010000094">
    <property type="protein sequence ID" value="KAF4384055.1"/>
    <property type="molecule type" value="Genomic_DNA"/>
</dbReference>
<evidence type="ECO:0000313" key="4">
    <source>
        <dbReference type="Proteomes" id="UP000525078"/>
    </source>
</evidence>
<gene>
    <name evidence="2" type="ORF">F8388_021808</name>
    <name evidence="3" type="ORF">G4B88_030951</name>
</gene>
<name>A0A7J6E4P4_CANSA</name>
<accession>A0A7J6E4P4</accession>
<evidence type="ECO:0000256" key="1">
    <source>
        <dbReference type="SAM" id="MobiDB-lite"/>
    </source>
</evidence>
<protein>
    <submittedName>
        <fullName evidence="2">Uncharacterized protein</fullName>
    </submittedName>
</protein>
<comment type="caution">
    <text evidence="2">The sequence shown here is derived from an EMBL/GenBank/DDBJ whole genome shotgun (WGS) entry which is preliminary data.</text>
</comment>